<organism evidence="11 12">
    <name type="scientific">Pseudoalteromonas tunicata D2</name>
    <dbReference type="NCBI Taxonomy" id="87626"/>
    <lineage>
        <taxon>Bacteria</taxon>
        <taxon>Pseudomonadati</taxon>
        <taxon>Pseudomonadota</taxon>
        <taxon>Gammaproteobacteria</taxon>
        <taxon>Alteromonadales</taxon>
        <taxon>Pseudoalteromonadaceae</taxon>
        <taxon>Pseudoalteromonas</taxon>
    </lineage>
</organism>
<dbReference type="InterPro" id="IPR029046">
    <property type="entry name" value="LolA/LolB/LppX"/>
</dbReference>
<dbReference type="GO" id="GO:0044874">
    <property type="term" value="P:lipoprotein localization to outer membrane"/>
    <property type="evidence" value="ECO:0007669"/>
    <property type="project" value="UniProtKB-UniRule"/>
</dbReference>
<comment type="similarity">
    <text evidence="2 10">Belongs to the LolA family.</text>
</comment>
<dbReference type="Gene3D" id="2.50.20.10">
    <property type="entry name" value="Lipoprotein localisation LolA/LolB/LppX"/>
    <property type="match status" value="1"/>
</dbReference>
<keyword evidence="8 10" id="KW-0653">Protein transport</keyword>
<dbReference type="InterPro" id="IPR004564">
    <property type="entry name" value="OM_lipoprot_carrier_LolA-like"/>
</dbReference>
<keyword evidence="6 10" id="KW-0732">Signal</keyword>
<keyword evidence="5 10" id="KW-0813">Transport</keyword>
<evidence type="ECO:0000313" key="11">
    <source>
        <dbReference type="EMBL" id="EAR27956.1"/>
    </source>
</evidence>
<dbReference type="PANTHER" id="PTHR35869">
    <property type="entry name" value="OUTER-MEMBRANE LIPOPROTEIN CARRIER PROTEIN"/>
    <property type="match status" value="1"/>
</dbReference>
<comment type="caution">
    <text evidence="11">The sequence shown here is derived from an EMBL/GenBank/DDBJ whole genome shotgun (WGS) entry which is preliminary data.</text>
</comment>
<evidence type="ECO:0000256" key="4">
    <source>
        <dbReference type="ARBA" id="ARBA00014035"/>
    </source>
</evidence>
<evidence type="ECO:0000256" key="1">
    <source>
        <dbReference type="ARBA" id="ARBA00004418"/>
    </source>
</evidence>
<dbReference type="AlphaFoldDB" id="A4CC69"/>
<feature type="signal peptide" evidence="10">
    <location>
        <begin position="1"/>
        <end position="18"/>
    </location>
</feature>
<dbReference type="GO" id="GO:0030288">
    <property type="term" value="C:outer membrane-bounded periplasmic space"/>
    <property type="evidence" value="ECO:0007669"/>
    <property type="project" value="TreeGrafter"/>
</dbReference>
<dbReference type="STRING" id="87626.PTD2_19080"/>
<dbReference type="InterPro" id="IPR018323">
    <property type="entry name" value="OM_lipoprot_carrier_LolA_Pbac"/>
</dbReference>
<dbReference type="RefSeq" id="WP_009839788.1">
    <property type="nucleotide sequence ID" value="NZ_CH959301.1"/>
</dbReference>
<dbReference type="OrthoDB" id="9787361at2"/>
<evidence type="ECO:0000256" key="2">
    <source>
        <dbReference type="ARBA" id="ARBA00007615"/>
    </source>
</evidence>
<dbReference type="NCBIfam" id="TIGR00547">
    <property type="entry name" value="lolA"/>
    <property type="match status" value="1"/>
</dbReference>
<evidence type="ECO:0000256" key="10">
    <source>
        <dbReference type="HAMAP-Rule" id="MF_00240"/>
    </source>
</evidence>
<dbReference type="PANTHER" id="PTHR35869:SF1">
    <property type="entry name" value="OUTER-MEMBRANE LIPOPROTEIN CARRIER PROTEIN"/>
    <property type="match status" value="1"/>
</dbReference>
<evidence type="ECO:0000256" key="3">
    <source>
        <dbReference type="ARBA" id="ARBA00011245"/>
    </source>
</evidence>
<dbReference type="SUPFAM" id="SSF89392">
    <property type="entry name" value="Prokaryotic lipoproteins and lipoprotein localization factors"/>
    <property type="match status" value="1"/>
</dbReference>
<dbReference type="Pfam" id="PF03548">
    <property type="entry name" value="LolA"/>
    <property type="match status" value="1"/>
</dbReference>
<accession>A4CC69</accession>
<keyword evidence="7 10" id="KW-0574">Periplasm</keyword>
<name>A4CC69_9GAMM</name>
<gene>
    <name evidence="10" type="primary">lolA</name>
    <name evidence="11" type="ORF">PTD2_19080</name>
</gene>
<dbReference type="HOGENOM" id="CLU_087560_1_0_6"/>
<reference evidence="11 12" key="1">
    <citation type="submission" date="2006-02" db="EMBL/GenBank/DDBJ databases">
        <authorList>
            <person name="Moran M.A."/>
            <person name="Kjelleberg S."/>
            <person name="Egan S."/>
            <person name="Saunders N."/>
            <person name="Thomas T."/>
            <person name="Ferriera S."/>
            <person name="Johnson J."/>
            <person name="Kravitz S."/>
            <person name="Halpern A."/>
            <person name="Remington K."/>
            <person name="Beeson K."/>
            <person name="Tran B."/>
            <person name="Rogers Y.-H."/>
            <person name="Friedman R."/>
            <person name="Venter J.C."/>
        </authorList>
    </citation>
    <scope>NUCLEOTIDE SEQUENCE [LARGE SCALE GENOMIC DNA]</scope>
    <source>
        <strain evidence="11 12">D2</strain>
    </source>
</reference>
<sequence length="203" mass="23027" precursor="true">MKKILLSSMLFFSPFLLADAKLDLQKELSKLTSFDAHFKQTVFDEQKQPLQHAKGQLQLQQPNQMRWQQEDTLLVSHGEKTYFFDAFAEQVTIMNTESLIDSTPFVLLTHHQDMSLWNNYNVTAVNGSYELTPALGQQSQVEKLTLVFDGNGLGFKTILILDSTGQQTQFDFEQNKVNTPLDASLFQFTIPEGVAVDDQSQGE</sequence>
<evidence type="ECO:0000256" key="9">
    <source>
        <dbReference type="ARBA" id="ARBA00023186"/>
    </source>
</evidence>
<dbReference type="HAMAP" id="MF_00240">
    <property type="entry name" value="LolA"/>
    <property type="match status" value="1"/>
</dbReference>
<comment type="subcellular location">
    <subcellularLocation>
        <location evidence="1 10">Periplasm</location>
    </subcellularLocation>
</comment>
<keyword evidence="9 10" id="KW-0143">Chaperone</keyword>
<dbReference type="CDD" id="cd16325">
    <property type="entry name" value="LolA"/>
    <property type="match status" value="1"/>
</dbReference>
<dbReference type="GO" id="GO:0042953">
    <property type="term" value="P:lipoprotein transport"/>
    <property type="evidence" value="ECO:0007669"/>
    <property type="project" value="InterPro"/>
</dbReference>
<evidence type="ECO:0000256" key="8">
    <source>
        <dbReference type="ARBA" id="ARBA00022927"/>
    </source>
</evidence>
<comment type="function">
    <text evidence="10">Participates in the translocation of lipoproteins from the inner membrane to the outer membrane. Only forms a complex with a lipoprotein if the residue after the N-terminal Cys is not an aspartate (The Asp acts as a targeting signal to indicate that the lipoprotein should stay in the inner membrane).</text>
</comment>
<proteinExistence type="inferred from homology"/>
<evidence type="ECO:0000256" key="7">
    <source>
        <dbReference type="ARBA" id="ARBA00022764"/>
    </source>
</evidence>
<keyword evidence="12" id="KW-1185">Reference proteome</keyword>
<protein>
    <recommendedName>
        <fullName evidence="4 10">Outer-membrane lipoprotein carrier protein</fullName>
    </recommendedName>
</protein>
<dbReference type="eggNOG" id="COG2834">
    <property type="taxonomic scope" value="Bacteria"/>
</dbReference>
<evidence type="ECO:0000256" key="5">
    <source>
        <dbReference type="ARBA" id="ARBA00022448"/>
    </source>
</evidence>
<feature type="chain" id="PRO_5009006778" description="Outer-membrane lipoprotein carrier protein" evidence="10">
    <location>
        <begin position="19"/>
        <end position="203"/>
    </location>
</feature>
<comment type="subunit">
    <text evidence="3 10">Monomer.</text>
</comment>
<evidence type="ECO:0000313" key="12">
    <source>
        <dbReference type="Proteomes" id="UP000006201"/>
    </source>
</evidence>
<dbReference type="EMBL" id="AAOH01000005">
    <property type="protein sequence ID" value="EAR27956.1"/>
    <property type="molecule type" value="Genomic_DNA"/>
</dbReference>
<evidence type="ECO:0000256" key="6">
    <source>
        <dbReference type="ARBA" id="ARBA00022729"/>
    </source>
</evidence>
<dbReference type="Proteomes" id="UP000006201">
    <property type="component" value="Unassembled WGS sequence"/>
</dbReference>